<protein>
    <submittedName>
        <fullName evidence="4">Geranylgeranyl pyrophosphate synthase</fullName>
        <ecNumber evidence="4">2.5.1.1</ecNumber>
        <ecNumber evidence="4">2.5.1.10</ecNumber>
        <ecNumber evidence="4">2.5.1.29</ecNumber>
    </submittedName>
</protein>
<dbReference type="PROSITE" id="PS00723">
    <property type="entry name" value="POLYPRENYL_SYNTHASE_1"/>
    <property type="match status" value="1"/>
</dbReference>
<dbReference type="OrthoDB" id="4497239at2"/>
<dbReference type="GO" id="GO:0004311">
    <property type="term" value="F:geranylgeranyl diphosphate synthase activity"/>
    <property type="evidence" value="ECO:0007669"/>
    <property type="project" value="UniProtKB-EC"/>
</dbReference>
<keyword evidence="3 4" id="KW-0808">Transferase</keyword>
<comment type="caution">
    <text evidence="4">The sequence shown here is derived from an EMBL/GenBank/DDBJ whole genome shotgun (WGS) entry which is preliminary data.</text>
</comment>
<dbReference type="Gene3D" id="1.10.600.10">
    <property type="entry name" value="Farnesyl Diphosphate Synthase"/>
    <property type="match status" value="1"/>
</dbReference>
<dbReference type="EC" id="2.5.1.1" evidence="4"/>
<dbReference type="SUPFAM" id="SSF48576">
    <property type="entry name" value="Terpenoid synthases"/>
    <property type="match status" value="1"/>
</dbReference>
<name>A0A0D8BBN1_9ACTN</name>
<evidence type="ECO:0000256" key="2">
    <source>
        <dbReference type="ARBA" id="ARBA00022842"/>
    </source>
</evidence>
<dbReference type="GO" id="GO:0046872">
    <property type="term" value="F:metal ion binding"/>
    <property type="evidence" value="ECO:0007669"/>
    <property type="project" value="UniProtKB-KW"/>
</dbReference>
<dbReference type="EC" id="2.5.1.29" evidence="4"/>
<keyword evidence="5" id="KW-1185">Reference proteome</keyword>
<dbReference type="GO" id="GO:0004337">
    <property type="term" value="F:(2E,6E)-farnesyl diphosphate synthase activity"/>
    <property type="evidence" value="ECO:0007669"/>
    <property type="project" value="UniProtKB-EC"/>
</dbReference>
<dbReference type="GO" id="GO:0008299">
    <property type="term" value="P:isoprenoid biosynthetic process"/>
    <property type="evidence" value="ECO:0007669"/>
    <property type="project" value="InterPro"/>
</dbReference>
<dbReference type="PANTHER" id="PTHR12001">
    <property type="entry name" value="GERANYLGERANYL PYROPHOSPHATE SYNTHASE"/>
    <property type="match status" value="1"/>
</dbReference>
<dbReference type="GO" id="GO:0004161">
    <property type="term" value="F:dimethylallyltranstransferase activity"/>
    <property type="evidence" value="ECO:0007669"/>
    <property type="project" value="UniProtKB-EC"/>
</dbReference>
<comment type="similarity">
    <text evidence="3">Belongs to the FPP/GGPP synthase family.</text>
</comment>
<sequence length="338" mass="35365">MTMTVPDAIERGRTLTVPALRAVVDRLHPRLRHVVAYHRGWVDAAGEPLPGGGGKLVRPALALLSAEAAGAPAEVGLPAAVAVELVHDFSLLHDDLMDGDTERRHRPTAWTVFGADGAILAGDALLGLATQVLLEVEGDAARRAALILGAGVQDLVRGQAEDLMFESRSDVTVADTLRMEDGKTGALLACSASLGAVLAGAADEMVDALAEYGSRLGTAFQLIDDLLGIWGDPAVTGKPVLSDLRSRKKSVPVVVALEAGGGAAEELRAFLVGTGESSEAELAHIAELVEQAGGRDWTTAEADRQLKACENVLRSLSMPAAVEAELLALARFVTERDR</sequence>
<dbReference type="Proteomes" id="UP000032545">
    <property type="component" value="Unassembled WGS sequence"/>
</dbReference>
<dbReference type="InterPro" id="IPR008949">
    <property type="entry name" value="Isoprenoid_synthase_dom_sf"/>
</dbReference>
<reference evidence="4 5" key="2">
    <citation type="journal article" date="2016" name="Genome Announc.">
        <title>Permanent Draft Genome Sequences for Two Variants of Frankia sp. Strain CpI1, the First Frankia Strain Isolated from Root Nodules of Comptonia peregrina.</title>
        <authorList>
            <person name="Oshone R."/>
            <person name="Hurst S.G.IV."/>
            <person name="Abebe-Akele F."/>
            <person name="Simpson S."/>
            <person name="Morris K."/>
            <person name="Thomas W.K."/>
            <person name="Tisa L.S."/>
        </authorList>
    </citation>
    <scope>NUCLEOTIDE SEQUENCE [LARGE SCALE GENOMIC DNA]</scope>
    <source>
        <strain evidence="5">CpI1-S</strain>
    </source>
</reference>
<dbReference type="Pfam" id="PF00348">
    <property type="entry name" value="polyprenyl_synt"/>
    <property type="match status" value="1"/>
</dbReference>
<dbReference type="PATRIC" id="fig|1502723.3.peg.5076"/>
<dbReference type="AlphaFoldDB" id="A0A0D8BBN1"/>
<dbReference type="SFLD" id="SFLDS00005">
    <property type="entry name" value="Isoprenoid_Synthase_Type_I"/>
    <property type="match status" value="1"/>
</dbReference>
<evidence type="ECO:0000256" key="1">
    <source>
        <dbReference type="ARBA" id="ARBA00022723"/>
    </source>
</evidence>
<proteinExistence type="inferred from homology"/>
<dbReference type="InterPro" id="IPR033749">
    <property type="entry name" value="Polyprenyl_synt_CS"/>
</dbReference>
<organism evidence="4 5">
    <name type="scientific">Frankia torreyi</name>
    <dbReference type="NCBI Taxonomy" id="1856"/>
    <lineage>
        <taxon>Bacteria</taxon>
        <taxon>Bacillati</taxon>
        <taxon>Actinomycetota</taxon>
        <taxon>Actinomycetes</taxon>
        <taxon>Frankiales</taxon>
        <taxon>Frankiaceae</taxon>
        <taxon>Frankia</taxon>
    </lineage>
</organism>
<gene>
    <name evidence="4" type="ORF">FF36_04898</name>
</gene>
<reference evidence="5" key="1">
    <citation type="submission" date="2015-02" db="EMBL/GenBank/DDBJ databases">
        <title>Draft Genome of Frankia sp. CpI1-S.</title>
        <authorList>
            <person name="Oshone R.T."/>
            <person name="Ngom M."/>
            <person name="Ghodhbane-Gtari F."/>
            <person name="Gtari M."/>
            <person name="Morris K."/>
            <person name="Thomas K."/>
            <person name="Sen A."/>
            <person name="Tisa L.S."/>
        </authorList>
    </citation>
    <scope>NUCLEOTIDE SEQUENCE [LARGE SCALE GENOMIC DNA]</scope>
    <source>
        <strain evidence="5">CpI1-S</strain>
    </source>
</reference>
<evidence type="ECO:0000313" key="4">
    <source>
        <dbReference type="EMBL" id="KJE20772.1"/>
    </source>
</evidence>
<evidence type="ECO:0000313" key="5">
    <source>
        <dbReference type="Proteomes" id="UP000032545"/>
    </source>
</evidence>
<dbReference type="SFLD" id="SFLDG01017">
    <property type="entry name" value="Polyprenyl_Transferase_Like"/>
    <property type="match status" value="1"/>
</dbReference>
<dbReference type="RefSeq" id="WP_044887407.1">
    <property type="nucleotide sequence ID" value="NZ_JYFN01000051.1"/>
</dbReference>
<dbReference type="PANTHER" id="PTHR12001:SF71">
    <property type="entry name" value="(2E,6E)-FARNESYL DIPHOSPHATE SYNTHASE"/>
    <property type="match status" value="1"/>
</dbReference>
<dbReference type="PROSITE" id="PS00444">
    <property type="entry name" value="POLYPRENYL_SYNTHASE_2"/>
    <property type="match status" value="1"/>
</dbReference>
<dbReference type="EMBL" id="JYFN01000051">
    <property type="protein sequence ID" value="KJE20772.1"/>
    <property type="molecule type" value="Genomic_DNA"/>
</dbReference>
<dbReference type="CDD" id="cd00685">
    <property type="entry name" value="Trans_IPPS_HT"/>
    <property type="match status" value="1"/>
</dbReference>
<dbReference type="InterPro" id="IPR000092">
    <property type="entry name" value="Polyprenyl_synt"/>
</dbReference>
<keyword evidence="1" id="KW-0479">Metal-binding</keyword>
<evidence type="ECO:0000256" key="3">
    <source>
        <dbReference type="RuleBase" id="RU004466"/>
    </source>
</evidence>
<dbReference type="EC" id="2.5.1.10" evidence="4"/>
<keyword evidence="2" id="KW-0460">Magnesium</keyword>
<accession>A0A0D8BBN1</accession>